<dbReference type="Proteomes" id="UP001152795">
    <property type="component" value="Unassembled WGS sequence"/>
</dbReference>
<reference evidence="1" key="1">
    <citation type="submission" date="2020-04" db="EMBL/GenBank/DDBJ databases">
        <authorList>
            <person name="Alioto T."/>
            <person name="Alioto T."/>
            <person name="Gomez Garrido J."/>
        </authorList>
    </citation>
    <scope>NUCLEOTIDE SEQUENCE</scope>
    <source>
        <strain evidence="1">A484AB</strain>
    </source>
</reference>
<proteinExistence type="predicted"/>
<evidence type="ECO:0000313" key="1">
    <source>
        <dbReference type="EMBL" id="CAB4011814.1"/>
    </source>
</evidence>
<gene>
    <name evidence="1" type="ORF">PACLA_8A027002</name>
</gene>
<organism evidence="1 2">
    <name type="scientific">Paramuricea clavata</name>
    <name type="common">Red gorgonian</name>
    <name type="synonym">Violescent sea-whip</name>
    <dbReference type="NCBI Taxonomy" id="317549"/>
    <lineage>
        <taxon>Eukaryota</taxon>
        <taxon>Metazoa</taxon>
        <taxon>Cnidaria</taxon>
        <taxon>Anthozoa</taxon>
        <taxon>Octocorallia</taxon>
        <taxon>Malacalcyonacea</taxon>
        <taxon>Plexauridae</taxon>
        <taxon>Paramuricea</taxon>
    </lineage>
</organism>
<accession>A0A6S7I0M1</accession>
<keyword evidence="2" id="KW-1185">Reference proteome</keyword>
<dbReference type="AlphaFoldDB" id="A0A6S7I0M1"/>
<dbReference type="EMBL" id="CACRXK020007273">
    <property type="protein sequence ID" value="CAB4011814.1"/>
    <property type="molecule type" value="Genomic_DNA"/>
</dbReference>
<sequence>MQVKTLCKKIEALVTLRGRHGYPNAKTMILNYYGYKYAGRTPKGPIAVAVNISLRHDCVCVNVRVYGLHAKLRKTIEAVVRHFLRARDIDAVQTFWISSHGIAVNQNILNEIDEIVKDL</sequence>
<evidence type="ECO:0000313" key="2">
    <source>
        <dbReference type="Proteomes" id="UP001152795"/>
    </source>
</evidence>
<comment type="caution">
    <text evidence="1">The sequence shown here is derived from an EMBL/GenBank/DDBJ whole genome shotgun (WGS) entry which is preliminary data.</text>
</comment>
<protein>
    <submittedName>
        <fullName evidence="1">Uncharacterized protein</fullName>
    </submittedName>
</protein>
<name>A0A6S7I0M1_PARCT</name>